<reference evidence="7" key="1">
    <citation type="submission" date="2020-12" db="EMBL/GenBank/DDBJ databases">
        <title>Metabolic potential, ecology and presence of endohyphal bacteria is reflected in genomic diversity of Mucoromycotina.</title>
        <authorList>
            <person name="Muszewska A."/>
            <person name="Okrasinska A."/>
            <person name="Steczkiewicz K."/>
            <person name="Drgas O."/>
            <person name="Orlowska M."/>
            <person name="Perlinska-Lenart U."/>
            <person name="Aleksandrzak-Piekarczyk T."/>
            <person name="Szatraj K."/>
            <person name="Zielenkiewicz U."/>
            <person name="Pilsyk S."/>
            <person name="Malc E."/>
            <person name="Mieczkowski P."/>
            <person name="Kruszewska J.S."/>
            <person name="Biernat P."/>
            <person name="Pawlowska J."/>
        </authorList>
    </citation>
    <scope>NUCLEOTIDE SEQUENCE</scope>
    <source>
        <strain evidence="7">CBS 226.32</strain>
    </source>
</reference>
<dbReference type="GO" id="GO:0005783">
    <property type="term" value="C:endoplasmic reticulum"/>
    <property type="evidence" value="ECO:0007669"/>
    <property type="project" value="TreeGrafter"/>
</dbReference>
<dbReference type="PANTHER" id="PTHR43272">
    <property type="entry name" value="LONG-CHAIN-FATTY-ACID--COA LIGASE"/>
    <property type="match status" value="1"/>
</dbReference>
<keyword evidence="3" id="KW-0547">Nucleotide-binding</keyword>
<dbReference type="GO" id="GO:0005524">
    <property type="term" value="F:ATP binding"/>
    <property type="evidence" value="ECO:0007669"/>
    <property type="project" value="UniProtKB-KW"/>
</dbReference>
<dbReference type="PROSITE" id="PS00455">
    <property type="entry name" value="AMP_BINDING"/>
    <property type="match status" value="1"/>
</dbReference>
<keyword evidence="4" id="KW-0067">ATP-binding</keyword>
<dbReference type="InterPro" id="IPR042099">
    <property type="entry name" value="ANL_N_sf"/>
</dbReference>
<dbReference type="GO" id="GO:0005886">
    <property type="term" value="C:plasma membrane"/>
    <property type="evidence" value="ECO:0007669"/>
    <property type="project" value="TreeGrafter"/>
</dbReference>
<evidence type="ECO:0000256" key="1">
    <source>
        <dbReference type="ARBA" id="ARBA00006432"/>
    </source>
</evidence>
<comment type="catalytic activity">
    <reaction evidence="5">
        <text>a long-chain fatty acid + ATP + CoA = a long-chain fatty acyl-CoA + AMP + diphosphate</text>
        <dbReference type="Rhea" id="RHEA:15421"/>
        <dbReference type="ChEBI" id="CHEBI:30616"/>
        <dbReference type="ChEBI" id="CHEBI:33019"/>
        <dbReference type="ChEBI" id="CHEBI:57287"/>
        <dbReference type="ChEBI" id="CHEBI:57560"/>
        <dbReference type="ChEBI" id="CHEBI:83139"/>
        <dbReference type="ChEBI" id="CHEBI:456215"/>
        <dbReference type="EC" id="6.2.1.3"/>
    </reaction>
</comment>
<gene>
    <name evidence="7" type="ORF">INT46_009580</name>
</gene>
<dbReference type="Pfam" id="PF00501">
    <property type="entry name" value="AMP-binding"/>
    <property type="match status" value="1"/>
</dbReference>
<protein>
    <recommendedName>
        <fullName evidence="6">AMP-dependent synthetase/ligase domain-containing protein</fullName>
    </recommendedName>
</protein>
<dbReference type="GO" id="GO:0005811">
    <property type="term" value="C:lipid droplet"/>
    <property type="evidence" value="ECO:0007669"/>
    <property type="project" value="TreeGrafter"/>
</dbReference>
<evidence type="ECO:0000256" key="2">
    <source>
        <dbReference type="ARBA" id="ARBA00022598"/>
    </source>
</evidence>
<dbReference type="Gene3D" id="3.40.50.12780">
    <property type="entry name" value="N-terminal domain of ligase-like"/>
    <property type="match status" value="1"/>
</dbReference>
<comment type="caution">
    <text evidence="7">The sequence shown here is derived from an EMBL/GenBank/DDBJ whole genome shotgun (WGS) entry which is preliminary data.</text>
</comment>
<keyword evidence="8" id="KW-1185">Reference proteome</keyword>
<evidence type="ECO:0000256" key="3">
    <source>
        <dbReference type="ARBA" id="ARBA00022741"/>
    </source>
</evidence>
<dbReference type="GO" id="GO:0035336">
    <property type="term" value="P:long-chain fatty-acyl-CoA metabolic process"/>
    <property type="evidence" value="ECO:0007669"/>
    <property type="project" value="TreeGrafter"/>
</dbReference>
<feature type="domain" description="AMP-dependent synthetase/ligase" evidence="6">
    <location>
        <begin position="91"/>
        <end position="510"/>
    </location>
</feature>
<evidence type="ECO:0000256" key="5">
    <source>
        <dbReference type="ARBA" id="ARBA00036813"/>
    </source>
</evidence>
<dbReference type="GO" id="GO:0004467">
    <property type="term" value="F:long-chain fatty acid-CoA ligase activity"/>
    <property type="evidence" value="ECO:0007669"/>
    <property type="project" value="UniProtKB-EC"/>
</dbReference>
<dbReference type="AlphaFoldDB" id="A0A8H7QYY0"/>
<keyword evidence="2" id="KW-0436">Ligase</keyword>
<evidence type="ECO:0000256" key="4">
    <source>
        <dbReference type="ARBA" id="ARBA00022840"/>
    </source>
</evidence>
<dbReference type="Proteomes" id="UP000650833">
    <property type="component" value="Unassembled WGS sequence"/>
</dbReference>
<dbReference type="PANTHER" id="PTHR43272:SF83">
    <property type="entry name" value="ACYL-COA SYNTHETASE LONG-CHAIN, ISOFORM J"/>
    <property type="match status" value="1"/>
</dbReference>
<dbReference type="OrthoDB" id="1700726at2759"/>
<dbReference type="InterPro" id="IPR020845">
    <property type="entry name" value="AMP-binding_CS"/>
</dbReference>
<proteinExistence type="inferred from homology"/>
<accession>A0A8H7QYY0</accession>
<evidence type="ECO:0000313" key="7">
    <source>
        <dbReference type="EMBL" id="KAG2200400.1"/>
    </source>
</evidence>
<name>A0A8H7QYY0_9FUNG</name>
<organism evidence="7 8">
    <name type="scientific">Mucor plumbeus</name>
    <dbReference type="NCBI Taxonomy" id="97098"/>
    <lineage>
        <taxon>Eukaryota</taxon>
        <taxon>Fungi</taxon>
        <taxon>Fungi incertae sedis</taxon>
        <taxon>Mucoromycota</taxon>
        <taxon>Mucoromycotina</taxon>
        <taxon>Mucoromycetes</taxon>
        <taxon>Mucorales</taxon>
        <taxon>Mucorineae</taxon>
        <taxon>Mucoraceae</taxon>
        <taxon>Mucor</taxon>
    </lineage>
</organism>
<sequence length="687" mass="75690">MVQTTFSVEIADARPGEGPTRRSILSPSQLMLTPAEGVETLYDILQYASNTFKSRKGFGYRKLEDTITTTKKVTKVVNGVETTLDKTWTYLQLSGYHHHSYEDAAKITKTIGFGLAKLGLKKGDKVQISASTSVEWMFMAHGAFTQSLTIVTAYDTLGPEGLQHAINESEASLCFMNDDQLPILNKILSKCPTIDTIIYRGQAKPEHVDLLKSNAQIKCILSYEELEKLGQDNPVDVVKPSANDLCCIMYTSGSTGNPKGVMLTHGNVVAAVAGVCRMLQHLLEPNDTMMAYLPLAHVLEFLVENLCIFLGVTLGYGSIRTLTDVSVKNCSGDLQEFGPTIMTGVPQVWETIKKTVLTKVAERGPRVESIFGGAIKMKKFLGDFGLPTGLLDKVVFNNVKKQLGGRLRYCLSGGAPVSAETQEFLSLAVCPILQGYGMTESYTNNNIYIKLSMCAIMAPEQWAICEVGSPVPCVEVKLIDQPELGYLSSNKPRPQGEVWIRGPSITAGYYKQDDITKETLTEDGWLKTGDVGEWTERGTLSIIDRVKNLVKLSNGEYIALEKLESIYKSSTLVENMCVCAESLYPKPVGLLVPVEGPLRKLLAESGVENEDYGALCASKEARKVILQVMQEQAKKSGLRGAEIIADVWICKDLWTPEMGLLTAAQKLKRKDVNKAYEKELEEMYVYN</sequence>
<dbReference type="EMBL" id="JAEPRC010000319">
    <property type="protein sequence ID" value="KAG2200400.1"/>
    <property type="molecule type" value="Genomic_DNA"/>
</dbReference>
<dbReference type="InterPro" id="IPR000873">
    <property type="entry name" value="AMP-dep_synth/lig_dom"/>
</dbReference>
<comment type="similarity">
    <text evidence="1">Belongs to the ATP-dependent AMP-binding enzyme family.</text>
</comment>
<dbReference type="SUPFAM" id="SSF56801">
    <property type="entry name" value="Acetyl-CoA synthetase-like"/>
    <property type="match status" value="1"/>
</dbReference>
<evidence type="ECO:0000259" key="6">
    <source>
        <dbReference type="Pfam" id="PF00501"/>
    </source>
</evidence>
<evidence type="ECO:0000313" key="8">
    <source>
        <dbReference type="Proteomes" id="UP000650833"/>
    </source>
</evidence>